<evidence type="ECO:0000313" key="14">
    <source>
        <dbReference type="Proteomes" id="UP000824755"/>
    </source>
</evidence>
<dbReference type="RefSeq" id="WP_220380794.1">
    <property type="nucleotide sequence ID" value="NZ_CP080544.1"/>
</dbReference>
<proteinExistence type="inferred from homology"/>
<dbReference type="InterPro" id="IPR003374">
    <property type="entry name" value="ApbE-like_sf"/>
</dbReference>
<evidence type="ECO:0000256" key="4">
    <source>
        <dbReference type="ARBA" id="ARBA00016337"/>
    </source>
</evidence>
<dbReference type="PANTHER" id="PTHR30040">
    <property type="entry name" value="THIAMINE BIOSYNTHESIS LIPOPROTEIN APBE"/>
    <property type="match status" value="1"/>
</dbReference>
<comment type="similarity">
    <text evidence="2 12">Belongs to the ApbE family.</text>
</comment>
<dbReference type="PIRSF" id="PIRSF006268">
    <property type="entry name" value="ApbE"/>
    <property type="match status" value="1"/>
</dbReference>
<evidence type="ECO:0000313" key="13">
    <source>
        <dbReference type="EMBL" id="QYR53989.1"/>
    </source>
</evidence>
<dbReference type="InterPro" id="IPR024932">
    <property type="entry name" value="ApbE"/>
</dbReference>
<evidence type="ECO:0000256" key="9">
    <source>
        <dbReference type="ARBA" id="ARBA00022842"/>
    </source>
</evidence>
<evidence type="ECO:0000256" key="5">
    <source>
        <dbReference type="ARBA" id="ARBA00022630"/>
    </source>
</evidence>
<organism evidence="13 14">
    <name type="scientific">Lysobacter soyae</name>
    <dbReference type="NCBI Taxonomy" id="2764185"/>
    <lineage>
        <taxon>Bacteria</taxon>
        <taxon>Pseudomonadati</taxon>
        <taxon>Pseudomonadota</taxon>
        <taxon>Gammaproteobacteria</taxon>
        <taxon>Lysobacterales</taxon>
        <taxon>Lysobacteraceae</taxon>
        <taxon>Lysobacter</taxon>
    </lineage>
</organism>
<keyword evidence="6 12" id="KW-0808">Transferase</keyword>
<dbReference type="PANTHER" id="PTHR30040:SF2">
    <property type="entry name" value="FAD:PROTEIN FMN TRANSFERASE"/>
    <property type="match status" value="1"/>
</dbReference>
<dbReference type="Gene3D" id="3.10.520.10">
    <property type="entry name" value="ApbE-like domains"/>
    <property type="match status" value="1"/>
</dbReference>
<dbReference type="SUPFAM" id="SSF143631">
    <property type="entry name" value="ApbE-like"/>
    <property type="match status" value="1"/>
</dbReference>
<gene>
    <name evidence="13" type="ORF">H8L67_08340</name>
</gene>
<dbReference type="EC" id="2.7.1.180" evidence="3 12"/>
<keyword evidence="5 12" id="KW-0285">Flavoprotein</keyword>
<protein>
    <recommendedName>
        <fullName evidence="4 12">FAD:protein FMN transferase</fullName>
        <ecNumber evidence="3 12">2.7.1.180</ecNumber>
    </recommendedName>
    <alternativeName>
        <fullName evidence="10 12">Flavin transferase</fullName>
    </alternativeName>
</protein>
<evidence type="ECO:0000256" key="6">
    <source>
        <dbReference type="ARBA" id="ARBA00022679"/>
    </source>
</evidence>
<accession>A0ABX8WT20</accession>
<evidence type="ECO:0000256" key="3">
    <source>
        <dbReference type="ARBA" id="ARBA00011955"/>
    </source>
</evidence>
<keyword evidence="7 12" id="KW-0479">Metal-binding</keyword>
<evidence type="ECO:0000256" key="10">
    <source>
        <dbReference type="ARBA" id="ARBA00031306"/>
    </source>
</evidence>
<keyword evidence="8 12" id="KW-0274">FAD</keyword>
<evidence type="ECO:0000256" key="2">
    <source>
        <dbReference type="ARBA" id="ARBA00008282"/>
    </source>
</evidence>
<comment type="cofactor">
    <cofactor evidence="1">
        <name>Mg(2+)</name>
        <dbReference type="ChEBI" id="CHEBI:18420"/>
    </cofactor>
</comment>
<keyword evidence="14" id="KW-1185">Reference proteome</keyword>
<dbReference type="Pfam" id="PF02424">
    <property type="entry name" value="ApbE"/>
    <property type="match status" value="1"/>
</dbReference>
<dbReference type="EMBL" id="CP080544">
    <property type="protein sequence ID" value="QYR53989.1"/>
    <property type="molecule type" value="Genomic_DNA"/>
</dbReference>
<comment type="catalytic activity">
    <reaction evidence="11 12">
        <text>L-threonyl-[protein] + FAD = FMN-L-threonyl-[protein] + AMP + H(+)</text>
        <dbReference type="Rhea" id="RHEA:36847"/>
        <dbReference type="Rhea" id="RHEA-COMP:11060"/>
        <dbReference type="Rhea" id="RHEA-COMP:11061"/>
        <dbReference type="ChEBI" id="CHEBI:15378"/>
        <dbReference type="ChEBI" id="CHEBI:30013"/>
        <dbReference type="ChEBI" id="CHEBI:57692"/>
        <dbReference type="ChEBI" id="CHEBI:74257"/>
        <dbReference type="ChEBI" id="CHEBI:456215"/>
        <dbReference type="EC" id="2.7.1.180"/>
    </reaction>
</comment>
<evidence type="ECO:0000256" key="11">
    <source>
        <dbReference type="ARBA" id="ARBA00048540"/>
    </source>
</evidence>
<sequence length="301" mass="32874">MGTTWRVHMVAPRKADLRQQHRRIESLLQGLVQEMSTWEADSVISRFNRAEPGSVHQLPADFAHVLTCAIEIAAQSDGAFDPTVGDLVGVWGFGAHARRPDEIGNPQAVDAARVHVGWRRLELHDSQLRQPGDLQLDLSAIAKGHAADAITRSLQQNGIDHALVEVGGELRASGLKPDGSPWRVAIEDAVDKDLPRVVALRGQGVATSGDRWHYNDLADRRIAHTLDPREGAPVTCTPMTVTVIADSAMLADGWATAMRVLGPERGARLAQAHALAVRFHWLENDLPREQMSEAFQLLLAA</sequence>
<keyword evidence="9 12" id="KW-0460">Magnesium</keyword>
<evidence type="ECO:0000256" key="8">
    <source>
        <dbReference type="ARBA" id="ARBA00022827"/>
    </source>
</evidence>
<evidence type="ECO:0000256" key="7">
    <source>
        <dbReference type="ARBA" id="ARBA00022723"/>
    </source>
</evidence>
<evidence type="ECO:0000256" key="1">
    <source>
        <dbReference type="ARBA" id="ARBA00001946"/>
    </source>
</evidence>
<name>A0ABX8WT20_9GAMM</name>
<reference evidence="13 14" key="1">
    <citation type="submission" date="2021-08" db="EMBL/GenBank/DDBJ databases">
        <title>Lysobacter sp. strain CJ11 Genome sequencing and assembly.</title>
        <authorList>
            <person name="Kim I."/>
        </authorList>
    </citation>
    <scope>NUCLEOTIDE SEQUENCE [LARGE SCALE GENOMIC DNA]</scope>
    <source>
        <strain evidence="13 14">CJ11</strain>
    </source>
</reference>
<evidence type="ECO:0000256" key="12">
    <source>
        <dbReference type="PIRNR" id="PIRNR006268"/>
    </source>
</evidence>
<dbReference type="GO" id="GO:0016740">
    <property type="term" value="F:transferase activity"/>
    <property type="evidence" value="ECO:0007669"/>
    <property type="project" value="UniProtKB-KW"/>
</dbReference>
<dbReference type="Proteomes" id="UP000824755">
    <property type="component" value="Chromosome"/>
</dbReference>